<evidence type="ECO:0000313" key="1">
    <source>
        <dbReference type="EMBL" id="WPR91416.1"/>
    </source>
</evidence>
<organism evidence="1 2">
    <name type="scientific">Microbacterium rhizosphaerae</name>
    <dbReference type="NCBI Taxonomy" id="1678237"/>
    <lineage>
        <taxon>Bacteria</taxon>
        <taxon>Bacillati</taxon>
        <taxon>Actinomycetota</taxon>
        <taxon>Actinomycetes</taxon>
        <taxon>Micrococcales</taxon>
        <taxon>Microbacteriaceae</taxon>
        <taxon>Microbacterium</taxon>
    </lineage>
</organism>
<dbReference type="Pfam" id="PF06089">
    <property type="entry name" value="Asparaginase_II"/>
    <property type="match status" value="1"/>
</dbReference>
<reference evidence="1 2" key="1">
    <citation type="submission" date="2023-11" db="EMBL/GenBank/DDBJ databases">
        <title>Genome sequence of Microbacterium rhizosphaerae KACC 19337.</title>
        <authorList>
            <person name="Choi H."/>
            <person name="Kim S."/>
            <person name="Kim Y."/>
            <person name="Kwon S.-W."/>
            <person name="Heo J."/>
        </authorList>
    </citation>
    <scope>NUCLEOTIDE SEQUENCE [LARGE SCALE GENOMIC DNA]</scope>
    <source>
        <strain evidence="1 2">KACC 19337</strain>
    </source>
</reference>
<dbReference type="PANTHER" id="PTHR42110:SF1">
    <property type="entry name" value="L-ASPARAGINASE, PUTATIVE (AFU_ORTHOLOGUE AFUA_3G11890)-RELATED"/>
    <property type="match status" value="1"/>
</dbReference>
<dbReference type="Proteomes" id="UP001323798">
    <property type="component" value="Chromosome"/>
</dbReference>
<accession>A0ABZ0SSX1</accession>
<dbReference type="PANTHER" id="PTHR42110">
    <property type="entry name" value="L-ASPARAGINASE, PUTATIVE (AFU_ORTHOLOGUE AFUA_3G11890)-RELATED"/>
    <property type="match status" value="1"/>
</dbReference>
<dbReference type="RefSeq" id="WP_320944116.1">
    <property type="nucleotide sequence ID" value="NZ_BAABEU010000004.1"/>
</dbReference>
<proteinExistence type="predicted"/>
<keyword evidence="2" id="KW-1185">Reference proteome</keyword>
<dbReference type="EMBL" id="CP139368">
    <property type="protein sequence ID" value="WPR91416.1"/>
    <property type="molecule type" value="Genomic_DNA"/>
</dbReference>
<dbReference type="InterPro" id="IPR010349">
    <property type="entry name" value="Asparaginase_II"/>
</dbReference>
<protein>
    <submittedName>
        <fullName evidence="1">Asparaginase</fullName>
    </submittedName>
</protein>
<gene>
    <name evidence="1" type="ORF">SM116_06915</name>
</gene>
<evidence type="ECO:0000313" key="2">
    <source>
        <dbReference type="Proteomes" id="UP001323798"/>
    </source>
</evidence>
<sequence length="339" mass="35088">MHDARSRLGAVPETFTAEAAVELAVVERSGFIESRHIGTAIVLAPDGTVSGTWGDASALILPRSSMKPLQALGSITAGAQVEGPQLALATASHSGTDSHAAVVRSILETAGVGEDDLGCPPAWPSDQATRDDMVRERDQPGRVRMNCSGKHATMLLACTVNGWDTATYLEPNHPVQIHIRELIERMTGERMAATAIDGCGAPVYAMTLAGLARAIHRIGGSSESSPFALHRAAGALVRAVRENPWGIAGPGQPDTVLIERLGVFAKGGAEGVHVMVAPDGTTVALKMLDGSGRATAAVALRLLEKAGALRSSDVADAMSLLPLSVLGGGRDVGIIRPTV</sequence>
<name>A0ABZ0SSX1_9MICO</name>